<feature type="transmembrane region" description="Helical" evidence="1">
    <location>
        <begin position="164"/>
        <end position="183"/>
    </location>
</feature>
<keyword evidence="1" id="KW-1133">Transmembrane helix</keyword>
<accession>A0A6J6N2S7</accession>
<organism evidence="2">
    <name type="scientific">freshwater metagenome</name>
    <dbReference type="NCBI Taxonomy" id="449393"/>
    <lineage>
        <taxon>unclassified sequences</taxon>
        <taxon>metagenomes</taxon>
        <taxon>ecological metagenomes</taxon>
    </lineage>
</organism>
<dbReference type="EMBL" id="CAEZXM010000017">
    <property type="protein sequence ID" value="CAB4680412.1"/>
    <property type="molecule type" value="Genomic_DNA"/>
</dbReference>
<name>A0A6J6N2S7_9ZZZZ</name>
<proteinExistence type="predicted"/>
<reference evidence="2" key="1">
    <citation type="submission" date="2020-05" db="EMBL/GenBank/DDBJ databases">
        <authorList>
            <person name="Chiriac C."/>
            <person name="Salcher M."/>
            <person name="Ghai R."/>
            <person name="Kavagutti S V."/>
        </authorList>
    </citation>
    <scope>NUCLEOTIDE SEQUENCE</scope>
</reference>
<protein>
    <submittedName>
        <fullName evidence="2">Unannotated protein</fullName>
    </submittedName>
</protein>
<keyword evidence="1" id="KW-0472">Membrane</keyword>
<evidence type="ECO:0000256" key="1">
    <source>
        <dbReference type="SAM" id="Phobius"/>
    </source>
</evidence>
<sequence>MIMRLSMRFLGAITMLGAVALVSPASVAHASLSGPCEATGTFQTGTKSDGPFTINAKSLGSATVVIPREDTVNWTGAVDVPAQSRSYSGSITVKLPPGFGSVTIDSWNSTSDNVANDGVEEYKLPSLVPAGVTFVVSGQHEEPGATCAGTVHVKIEGGAFDSPLAPVSLVLTGLSGAGFVAVIRPMFRRIV</sequence>
<keyword evidence="1" id="KW-0812">Transmembrane</keyword>
<gene>
    <name evidence="2" type="ORF">UFOPK2366_00168</name>
</gene>
<dbReference type="AlphaFoldDB" id="A0A6J6N2S7"/>
<evidence type="ECO:0000313" key="2">
    <source>
        <dbReference type="EMBL" id="CAB4680412.1"/>
    </source>
</evidence>